<evidence type="ECO:0000256" key="8">
    <source>
        <dbReference type="SAM" id="Phobius"/>
    </source>
</evidence>
<accession>A0A812IX42</accession>
<dbReference type="InterPro" id="IPR037185">
    <property type="entry name" value="EmrE-like"/>
</dbReference>
<feature type="transmembrane region" description="Helical" evidence="8">
    <location>
        <begin position="239"/>
        <end position="260"/>
    </location>
</feature>
<comment type="similarity">
    <text evidence="2">Belongs to the CRT-like transporter family.</text>
</comment>
<feature type="compositionally biased region" description="Polar residues" evidence="7">
    <location>
        <begin position="1"/>
        <end position="12"/>
    </location>
</feature>
<dbReference type="Proteomes" id="UP000601435">
    <property type="component" value="Unassembled WGS sequence"/>
</dbReference>
<gene>
    <name evidence="9" type="primary">crtp3</name>
    <name evidence="9" type="ORF">SNEC2469_LOCUS908</name>
</gene>
<feature type="transmembrane region" description="Helical" evidence="8">
    <location>
        <begin position="148"/>
        <end position="168"/>
    </location>
</feature>
<sequence length="295" mass="32025">MCFRSQESSATDTEAELSESDTSSEEISKPTFRVWHSAVTGLLFTTYNFLGYSGARGHLVSGPLILLLQQTVIPLTMLFSVCFLGRRYFGTHFLSCAFIVAGILASFVGKEWTAKSIGAVCLLLAQAFPGALSTVFMEYNLQRSHVSFWKLWTLINIWEVVALPPVWVASVPLQGLTFAQSPKNLLDGFQCLFVGQGSVEGADDEECATLGYLYPIFVVALIAVKTLQAVVIAKFSSGLLWVVAAAAVPLASQAFTVVWIMGPSNVQPPLSAWIWLGTALVVAGMVLFRVKEAVK</sequence>
<dbReference type="OrthoDB" id="416555at2759"/>
<evidence type="ECO:0000256" key="5">
    <source>
        <dbReference type="ARBA" id="ARBA00022989"/>
    </source>
</evidence>
<comment type="caution">
    <text evidence="9">The sequence shown here is derived from an EMBL/GenBank/DDBJ whole genome shotgun (WGS) entry which is preliminary data.</text>
</comment>
<dbReference type="InterPro" id="IPR013936">
    <property type="entry name" value="CRT-like"/>
</dbReference>
<dbReference type="PANTHER" id="PTHR31326:SF1">
    <property type="entry name" value="PROTEIN CLT2, CHLOROPLASTIC"/>
    <property type="match status" value="1"/>
</dbReference>
<keyword evidence="6 8" id="KW-0472">Membrane</keyword>
<evidence type="ECO:0000256" key="2">
    <source>
        <dbReference type="ARBA" id="ARBA00006690"/>
    </source>
</evidence>
<evidence type="ECO:0000256" key="6">
    <source>
        <dbReference type="ARBA" id="ARBA00023136"/>
    </source>
</evidence>
<dbReference type="Pfam" id="PF08627">
    <property type="entry name" value="CRT-like"/>
    <property type="match status" value="1"/>
</dbReference>
<evidence type="ECO:0000256" key="7">
    <source>
        <dbReference type="SAM" id="MobiDB-lite"/>
    </source>
</evidence>
<reference evidence="9" key="1">
    <citation type="submission" date="2021-02" db="EMBL/GenBank/DDBJ databases">
        <authorList>
            <person name="Dougan E. K."/>
            <person name="Rhodes N."/>
            <person name="Thang M."/>
            <person name="Chan C."/>
        </authorList>
    </citation>
    <scope>NUCLEOTIDE SEQUENCE</scope>
</reference>
<evidence type="ECO:0000313" key="9">
    <source>
        <dbReference type="EMBL" id="CAE7186138.1"/>
    </source>
</evidence>
<evidence type="ECO:0000256" key="3">
    <source>
        <dbReference type="ARBA" id="ARBA00022448"/>
    </source>
</evidence>
<feature type="transmembrane region" description="Helical" evidence="8">
    <location>
        <begin position="272"/>
        <end position="290"/>
    </location>
</feature>
<feature type="transmembrane region" description="Helical" evidence="8">
    <location>
        <begin position="91"/>
        <end position="110"/>
    </location>
</feature>
<dbReference type="AlphaFoldDB" id="A0A812IX42"/>
<dbReference type="SUPFAM" id="SSF103481">
    <property type="entry name" value="Multidrug resistance efflux transporter EmrE"/>
    <property type="match status" value="1"/>
</dbReference>
<feature type="transmembrane region" description="Helical" evidence="8">
    <location>
        <begin position="34"/>
        <end position="52"/>
    </location>
</feature>
<protein>
    <submittedName>
        <fullName evidence="9">Crtp3 protein</fullName>
    </submittedName>
</protein>
<comment type="subcellular location">
    <subcellularLocation>
        <location evidence="1">Membrane</location>
        <topology evidence="1">Multi-pass membrane protein</topology>
    </subcellularLocation>
</comment>
<keyword evidence="3" id="KW-0813">Transport</keyword>
<proteinExistence type="inferred from homology"/>
<evidence type="ECO:0000313" key="10">
    <source>
        <dbReference type="Proteomes" id="UP000601435"/>
    </source>
</evidence>
<feature type="region of interest" description="Disordered" evidence="7">
    <location>
        <begin position="1"/>
        <end position="24"/>
    </location>
</feature>
<evidence type="ECO:0000256" key="1">
    <source>
        <dbReference type="ARBA" id="ARBA00004141"/>
    </source>
</evidence>
<feature type="transmembrane region" description="Helical" evidence="8">
    <location>
        <begin position="64"/>
        <end position="84"/>
    </location>
</feature>
<feature type="compositionally biased region" description="Acidic residues" evidence="7">
    <location>
        <begin position="13"/>
        <end position="24"/>
    </location>
</feature>
<name>A0A812IX42_9DINO</name>
<dbReference type="EMBL" id="CAJNJA010005230">
    <property type="protein sequence ID" value="CAE7186138.1"/>
    <property type="molecule type" value="Genomic_DNA"/>
</dbReference>
<dbReference type="PANTHER" id="PTHR31326">
    <property type="entry name" value="PROTEIN CLT2, CHLOROPLASTIC"/>
    <property type="match status" value="1"/>
</dbReference>
<evidence type="ECO:0000256" key="4">
    <source>
        <dbReference type="ARBA" id="ARBA00022692"/>
    </source>
</evidence>
<keyword evidence="5 8" id="KW-1133">Transmembrane helix</keyword>
<feature type="transmembrane region" description="Helical" evidence="8">
    <location>
        <begin position="212"/>
        <end position="232"/>
    </location>
</feature>
<keyword evidence="10" id="KW-1185">Reference proteome</keyword>
<feature type="transmembrane region" description="Helical" evidence="8">
    <location>
        <begin position="116"/>
        <end position="136"/>
    </location>
</feature>
<dbReference type="GO" id="GO:0016020">
    <property type="term" value="C:membrane"/>
    <property type="evidence" value="ECO:0007669"/>
    <property type="project" value="UniProtKB-SubCell"/>
</dbReference>
<organism evidence="9 10">
    <name type="scientific">Symbiodinium necroappetens</name>
    <dbReference type="NCBI Taxonomy" id="1628268"/>
    <lineage>
        <taxon>Eukaryota</taxon>
        <taxon>Sar</taxon>
        <taxon>Alveolata</taxon>
        <taxon>Dinophyceae</taxon>
        <taxon>Suessiales</taxon>
        <taxon>Symbiodiniaceae</taxon>
        <taxon>Symbiodinium</taxon>
    </lineage>
</organism>
<keyword evidence="4 8" id="KW-0812">Transmembrane</keyword>